<dbReference type="InterPro" id="IPR036846">
    <property type="entry name" value="GM2-AP_sf"/>
</dbReference>
<reference evidence="4 5" key="1">
    <citation type="submission" date="2020-02" db="EMBL/GenBank/DDBJ databases">
        <title>Esox lucius (northern pike) genome, fEsoLuc1, primary haplotype.</title>
        <authorList>
            <person name="Myers G."/>
            <person name="Karagic N."/>
            <person name="Meyer A."/>
            <person name="Pippel M."/>
            <person name="Reichard M."/>
            <person name="Winkler S."/>
            <person name="Tracey A."/>
            <person name="Sims Y."/>
            <person name="Howe K."/>
            <person name="Rhie A."/>
            <person name="Formenti G."/>
            <person name="Durbin R."/>
            <person name="Fedrigo O."/>
            <person name="Jarvis E.D."/>
        </authorList>
    </citation>
    <scope>NUCLEOTIDE SEQUENCE [LARGE SCALE GENOMIC DNA]</scope>
</reference>
<accession>A0AAY5L386</accession>
<dbReference type="PANTHER" id="PTHR17357:SF0">
    <property type="entry name" value="GANGLIOSIDE GM2 ACTIVATOR"/>
    <property type="match status" value="1"/>
</dbReference>
<dbReference type="AlphaFoldDB" id="A0AAY5L386"/>
<feature type="domain" description="MD-2-related lipid-recognition" evidence="3">
    <location>
        <begin position="40"/>
        <end position="185"/>
    </location>
</feature>
<dbReference type="InterPro" id="IPR028996">
    <property type="entry name" value="GM2-AP"/>
</dbReference>
<organism evidence="4 5">
    <name type="scientific">Esox lucius</name>
    <name type="common">Northern pike</name>
    <dbReference type="NCBI Taxonomy" id="8010"/>
    <lineage>
        <taxon>Eukaryota</taxon>
        <taxon>Metazoa</taxon>
        <taxon>Chordata</taxon>
        <taxon>Craniata</taxon>
        <taxon>Vertebrata</taxon>
        <taxon>Euteleostomi</taxon>
        <taxon>Actinopterygii</taxon>
        <taxon>Neopterygii</taxon>
        <taxon>Teleostei</taxon>
        <taxon>Protacanthopterygii</taxon>
        <taxon>Esociformes</taxon>
        <taxon>Esocidae</taxon>
        <taxon>Esox</taxon>
    </lineage>
</organism>
<dbReference type="Pfam" id="PF02221">
    <property type="entry name" value="E1_DerP2_DerF2"/>
    <property type="match status" value="1"/>
</dbReference>
<feature type="chain" id="PRO_5044719347" description="MD-2-related lipid-recognition domain-containing protein" evidence="2">
    <location>
        <begin position="21"/>
        <end position="195"/>
    </location>
</feature>
<sequence>MKYVLVVITLCIAMLMPVNCAMNSEKTHTRYSVKMSAFSWDNCERNSPIVVSSLTVSPDPITIPGNLTGSASVSTTVDLASPLAAIISVEKKTFGTWIKIPCDICTYTDVCTLLNQLMPPEEGCPKLFNGQICHCPFKAGEYKVSKTNVSIPDLNLPSFLTNGNYRVQGVLRAKEKVLGCLKVSFALQSKKYGGR</sequence>
<gene>
    <name evidence="4" type="primary">GM2A</name>
</gene>
<dbReference type="GeneTree" id="ENSGT00390000003288"/>
<evidence type="ECO:0000256" key="1">
    <source>
        <dbReference type="ARBA" id="ARBA00022729"/>
    </source>
</evidence>
<evidence type="ECO:0000313" key="4">
    <source>
        <dbReference type="Ensembl" id="ENSELUP00000095783.1"/>
    </source>
</evidence>
<evidence type="ECO:0000313" key="5">
    <source>
        <dbReference type="Proteomes" id="UP000265140"/>
    </source>
</evidence>
<keyword evidence="1 2" id="KW-0732">Signal</keyword>
<reference evidence="4" key="2">
    <citation type="submission" date="2025-05" db="UniProtKB">
        <authorList>
            <consortium name="Ensembl"/>
        </authorList>
    </citation>
    <scope>IDENTIFICATION</scope>
</reference>
<dbReference type="Ensembl" id="ENSELUT00000103199.1">
    <property type="protein sequence ID" value="ENSELUP00000089786.1"/>
    <property type="gene ID" value="ENSELUG00000038262.1"/>
</dbReference>
<name>A0AAY5L386_ESOLU</name>
<dbReference type="Gene3D" id="2.70.220.10">
    <property type="entry name" value="Ganglioside GM2 activator"/>
    <property type="match status" value="1"/>
</dbReference>
<dbReference type="SMART" id="SM00737">
    <property type="entry name" value="ML"/>
    <property type="match status" value="1"/>
</dbReference>
<evidence type="ECO:0000256" key="2">
    <source>
        <dbReference type="SAM" id="SignalP"/>
    </source>
</evidence>
<evidence type="ECO:0000259" key="3">
    <source>
        <dbReference type="SMART" id="SM00737"/>
    </source>
</evidence>
<protein>
    <recommendedName>
        <fullName evidence="3">MD-2-related lipid-recognition domain-containing protein</fullName>
    </recommendedName>
</protein>
<proteinExistence type="predicted"/>
<dbReference type="Proteomes" id="UP000265140">
    <property type="component" value="Chromosome 4"/>
</dbReference>
<keyword evidence="5" id="KW-1185">Reference proteome</keyword>
<dbReference type="InterPro" id="IPR003172">
    <property type="entry name" value="ML_dom"/>
</dbReference>
<dbReference type="SUPFAM" id="SSF63707">
    <property type="entry name" value="Ganglioside M2 (gm2) activator"/>
    <property type="match status" value="1"/>
</dbReference>
<dbReference type="GO" id="GO:0009898">
    <property type="term" value="C:cytoplasmic side of plasma membrane"/>
    <property type="evidence" value="ECO:0007669"/>
    <property type="project" value="TreeGrafter"/>
</dbReference>
<dbReference type="GO" id="GO:0006689">
    <property type="term" value="P:ganglioside catabolic process"/>
    <property type="evidence" value="ECO:0007669"/>
    <property type="project" value="InterPro"/>
</dbReference>
<dbReference type="PANTHER" id="PTHR17357">
    <property type="entry name" value="GM2 GANGLIOSIDE ACTIVATOR PROTEIN"/>
    <property type="match status" value="1"/>
</dbReference>
<feature type="signal peptide" evidence="2">
    <location>
        <begin position="1"/>
        <end position="20"/>
    </location>
</feature>
<dbReference type="GO" id="GO:0005319">
    <property type="term" value="F:lipid transporter activity"/>
    <property type="evidence" value="ECO:0007669"/>
    <property type="project" value="TreeGrafter"/>
</dbReference>
<dbReference type="Ensembl" id="ENSELUT00000088449.1">
    <property type="protein sequence ID" value="ENSELUP00000095783.1"/>
    <property type="gene ID" value="ENSELUG00000041773.1"/>
</dbReference>
<dbReference type="GO" id="GO:0008047">
    <property type="term" value="F:enzyme activator activity"/>
    <property type="evidence" value="ECO:0007669"/>
    <property type="project" value="InterPro"/>
</dbReference>